<reference key="1">
    <citation type="journal article" date="2000" name="Nature">
        <title>Sequence and analysis of chromosome 3 of the plant Arabidopsis thaliana.</title>
        <authorList>
            <consortium name="European Union Chromosome 3 Arabidopsis Sequencing Consortium"/>
            <consortium name="Institute for Genomic Research"/>
            <consortium name="Kazusa DNA Research Institute"/>
            <person name="Salanoubat M."/>
            <person name="Lemcke K."/>
            <person name="Rieger M."/>
            <person name="Ansorge W."/>
            <person name="Unseld M."/>
            <person name="Fartmann B."/>
            <person name="Valle G."/>
            <person name="Blocker H."/>
            <person name="Perez-Alonso M."/>
            <person name="Obermaier B."/>
            <person name="Delseny M."/>
            <person name="Boutry M."/>
            <person name="Grivell L.A."/>
            <person name="Mache R."/>
            <person name="Puigdomenech P."/>
            <person name="De Simone V."/>
            <person name="Choisne N."/>
            <person name="Artiguenave F."/>
            <person name="Robert C."/>
            <person name="Brottier P."/>
            <person name="Wincker P."/>
            <person name="Cattolico L."/>
            <person name="Weissenbach J."/>
            <person name="Saurin W."/>
            <person name="Quetier F."/>
            <person name="Schafer M."/>
            <person name="Muller-Auer S."/>
            <person name="Gabel C."/>
            <person name="Fuchs M."/>
            <person name="Benes V."/>
            <person name="Wurmbach E."/>
            <person name="Drzonek H."/>
            <person name="Erfle H."/>
            <person name="Jordan N."/>
            <person name="Bangert S."/>
            <person name="Wiedelmann R."/>
            <person name="Kranz H."/>
            <person name="Voss H."/>
            <person name="Holland R."/>
            <person name="Brandt P."/>
            <person name="Nyakatura G."/>
            <person name="Vezzi A."/>
            <person name="D'Angelo M."/>
            <person name="Pallavicini A."/>
            <person name="Toppo S."/>
            <person name="Simionati B."/>
            <person name="Conrad A."/>
            <person name="Hornischer K."/>
            <person name="Kauer G."/>
            <person name="Lohnert T.H."/>
            <person name="Nordsiek G."/>
            <person name="Reichelt J."/>
            <person name="Scharfe M."/>
            <person name="Schon O."/>
            <person name="Bargues M."/>
            <person name="Terol J."/>
            <person name="Climent J."/>
            <person name="Navarro P."/>
            <person name="Collado C."/>
            <person name="Perez-Perez A."/>
            <person name="Ottenwalder B."/>
            <person name="Duchemin D."/>
            <person name="Cooke R."/>
            <person name="Laudie M."/>
            <person name="Berger-Llauro C."/>
            <person name="Purnelle B."/>
            <person name="Masuy D."/>
            <person name="de Haan M."/>
            <person name="Maarse A.C."/>
            <person name="Alcaraz J.P."/>
            <person name="Cottet A."/>
            <person name="Casacuberta E."/>
            <person name="Monfort A."/>
            <person name="Argiriou A."/>
            <person name="flores M."/>
            <person name="Liguori R."/>
            <person name="Vitale D."/>
            <person name="Mannhaupt G."/>
            <person name="Haase D."/>
            <person name="Schoof H."/>
            <person name="Rudd S."/>
            <person name="Zaccaria P."/>
            <person name="Mewes H.W."/>
            <person name="Mayer K.F."/>
            <person name="Kaul S."/>
            <person name="Town C.D."/>
            <person name="Koo H.L."/>
            <person name="Tallon L.J."/>
            <person name="Jenkins J."/>
            <person name="Rooney T."/>
            <person name="Rizzo M."/>
            <person name="Walts A."/>
            <person name="Utterback T."/>
            <person name="Fujii C.Y."/>
            <person name="Shea T.P."/>
            <person name="Creasy T.H."/>
            <person name="Haas B."/>
            <person name="Maiti R."/>
            <person name="Wu D."/>
            <person name="Peterson J."/>
            <person name="Van Aken S."/>
            <person name="Pai G."/>
            <person name="Militscher J."/>
            <person name="Sellers P."/>
            <person name="Gill J.E."/>
            <person name="Feldblyum T.V."/>
            <person name="Preuss D."/>
            <person name="Lin X."/>
            <person name="Nierman W.C."/>
            <person name="Salzberg S.L."/>
            <person name="White O."/>
            <person name="Venter J.C."/>
            <person name="Fraser C.M."/>
            <person name="Kaneko T."/>
            <person name="Nakamura Y."/>
            <person name="Sato S."/>
            <person name="Kato T."/>
            <person name="Asamizu E."/>
            <person name="Sasamoto S."/>
            <person name="Kimura T."/>
            <person name="Idesawa K."/>
            <person name="Kawashima K."/>
            <person name="Kishida Y."/>
            <person name="Kiyokawa C."/>
            <person name="Kohara M."/>
            <person name="Matsumoto M."/>
            <person name="Matsuno A."/>
            <person name="Muraki A."/>
            <person name="Nakayama S."/>
            <person name="Nakazaki N."/>
            <person name="Shinpo S."/>
            <person name="Takeuchi C."/>
            <person name="Wada T."/>
            <person name="Watanabe A."/>
            <person name="Yamada M."/>
            <person name="Yasuda M."/>
            <person name="Tabata S."/>
        </authorList>
    </citation>
    <scope>NUCLEOTIDE SEQUENCE [LARGE SCALE GENOMIC DNA]</scope>
    <source>
        <strain>cv. Columbia</strain>
    </source>
</reference>
<dbReference type="PANTHER" id="PTHR12972:SF0">
    <property type="entry name" value="PROTEIN DOWNSTREAM NEIGHBOR OF SON"/>
    <property type="match status" value="1"/>
</dbReference>
<reference evidence="6" key="2">
    <citation type="submission" date="2000-02" db="EMBL/GenBank/DDBJ databases">
        <authorList>
            <person name="Obermaier B."/>
            <person name="Ottenwaelder B."/>
            <person name="Duchemin D."/>
            <person name="Zeitler K."/>
            <person name="Mewes H.W."/>
            <person name="Lemcke K."/>
            <person name="Mayer K.F.X."/>
            <person name="Quetier F."/>
            <person name="Salanoubat M."/>
        </authorList>
    </citation>
    <scope>NUCLEOTIDE SEQUENCE</scope>
</reference>
<keyword evidence="2" id="KW-0217">Developmental protein</keyword>
<evidence type="ECO:0000256" key="1">
    <source>
        <dbReference type="ARBA" id="ARBA00004123"/>
    </source>
</evidence>
<evidence type="ECO:0000256" key="5">
    <source>
        <dbReference type="SAM" id="MobiDB-lite"/>
    </source>
</evidence>
<evidence type="ECO:0000256" key="3">
    <source>
        <dbReference type="ARBA" id="ARBA00023242"/>
    </source>
</evidence>
<name>Q9M1S5_ARATH</name>
<dbReference type="PANTHER" id="PTHR12972">
    <property type="entry name" value="DOWNSTREAM NEIGHBOR OF SON"/>
    <property type="match status" value="1"/>
</dbReference>
<dbReference type="InterPro" id="IPR024861">
    <property type="entry name" value="Donson"/>
</dbReference>
<evidence type="ECO:0000256" key="4">
    <source>
        <dbReference type="ARBA" id="ARBA00025806"/>
    </source>
</evidence>
<dbReference type="AlphaFoldDB" id="Q9M1S5"/>
<feature type="compositionally biased region" description="Basic and acidic residues" evidence="5">
    <location>
        <begin position="174"/>
        <end position="184"/>
    </location>
</feature>
<gene>
    <name evidence="6" type="primary">T5N23_110</name>
</gene>
<organism evidence="6">
    <name type="scientific">Arabidopsis thaliana</name>
    <name type="common">Mouse-ear cress</name>
    <dbReference type="NCBI Taxonomy" id="3702"/>
    <lineage>
        <taxon>Eukaryota</taxon>
        <taxon>Viridiplantae</taxon>
        <taxon>Streptophyta</taxon>
        <taxon>Embryophyta</taxon>
        <taxon>Tracheophyta</taxon>
        <taxon>Spermatophyta</taxon>
        <taxon>Magnoliopsida</taxon>
        <taxon>eudicotyledons</taxon>
        <taxon>Gunneridae</taxon>
        <taxon>Pentapetalae</taxon>
        <taxon>rosids</taxon>
        <taxon>malvids</taxon>
        <taxon>Brassicales</taxon>
        <taxon>Brassicaceae</taxon>
        <taxon>Camelineae</taxon>
        <taxon>Arabidopsis</taxon>
    </lineage>
</organism>
<dbReference type="ExpressionAtlas" id="Q9M1S5">
    <property type="expression patterns" value="baseline and differential"/>
</dbReference>
<proteinExistence type="inferred from homology"/>
<sequence length="629" mass="69505">MTKVVAKRKTPSELRVSLILSLYCAMFSSLSYWKLSLKIVYLNTLLTQQGEQLKRTAFVDQAKEAFDALRPCKSSAERENGFKKSELSKNPKYIEMRMDELYPVKKARPWMLSGKENSKVHDLSDSIVDSFDFVKENGAKQSSSLINVSLLSNLAATKRQLIREENNASTEVPDDTKAEARQTNERCSQSIFRSVTQLSTRDGYVSGPGETDVIFQQNKALKGLATCEPLLVHPGDITGEDDTASLSGSFMSEFQVSGQKIPLDLSLKTYARLVSSSPLSWLHRSIMGSTYNGMPQLKSLSCNVVNQDNSSGSGASVVSQVLNSMSLHSWVYPQSTLPPFVISAMVASVSDRGEVDFLQKRKLAWEDAFRICTSQFVAMFTGSCESGGAKRSCNGYITQSTRRLRAMLKNLDICYSMPLCKTKMDQTTVEDLAELSELENHNIGQIRRSRSVSNIDNTPESFLAFVGNESVHGLYDLLLNYRYSFEFLPTADVPVLSSPVPFQNAALSSPEIKCSEMVKTEHTSCYMVEIKGEYIPPWIISNICANVGANGQNFEASFVTEPTSVNLNIGLPQVPEKTDPESRVIEGTGETNDNASDIPGSVICPQLQSGHLKNLKYCNKSYTVSLSPS</sequence>
<comment type="subcellular location">
    <subcellularLocation>
        <location evidence="1">Nucleus</location>
    </subcellularLocation>
</comment>
<accession>Q9M1S5</accession>
<dbReference type="EMBL" id="AL138650">
    <property type="protein sequence ID" value="CAB77595.1"/>
    <property type="molecule type" value="Genomic_DNA"/>
</dbReference>
<keyword evidence="3" id="KW-0539">Nucleus</keyword>
<comment type="similarity">
    <text evidence="4">Belongs to the DONSON family.</text>
</comment>
<protein>
    <submittedName>
        <fullName evidence="6">Uncharacterized protein T5N23_110</fullName>
    </submittedName>
</protein>
<dbReference type="PIR" id="T47634">
    <property type="entry name" value="T47634"/>
</dbReference>
<evidence type="ECO:0000256" key="2">
    <source>
        <dbReference type="ARBA" id="ARBA00022473"/>
    </source>
</evidence>
<evidence type="ECO:0000313" key="6">
    <source>
        <dbReference type="EMBL" id="CAB77595.1"/>
    </source>
</evidence>
<reference evidence="6" key="3">
    <citation type="submission" date="2000-03" db="EMBL/GenBank/DDBJ databases">
        <authorList>
            <person name="EU Arabidopsis sequencing project"/>
        </authorList>
    </citation>
    <scope>NUCLEOTIDE SEQUENCE</scope>
</reference>
<feature type="region of interest" description="Disordered" evidence="5">
    <location>
        <begin position="165"/>
        <end position="185"/>
    </location>
</feature>
<dbReference type="GO" id="GO:0005634">
    <property type="term" value="C:nucleus"/>
    <property type="evidence" value="ECO:0007669"/>
    <property type="project" value="UniProtKB-SubCell"/>
</dbReference>
<feature type="region of interest" description="Disordered" evidence="5">
    <location>
        <begin position="576"/>
        <end position="599"/>
    </location>
</feature>